<dbReference type="Gene3D" id="1.10.10.10">
    <property type="entry name" value="Winged helix-like DNA-binding domain superfamily/Winged helix DNA-binding domain"/>
    <property type="match status" value="1"/>
</dbReference>
<dbReference type="CDD" id="cd05403">
    <property type="entry name" value="NT_KNTase_like"/>
    <property type="match status" value="1"/>
</dbReference>
<dbReference type="SUPFAM" id="SSF81301">
    <property type="entry name" value="Nucleotidyltransferase"/>
    <property type="match status" value="1"/>
</dbReference>
<proteinExistence type="predicted"/>
<dbReference type="AlphaFoldDB" id="A0A1Y0IDL4"/>
<feature type="domain" description="Polymerase beta nucleotidyltransferase" evidence="1">
    <location>
        <begin position="109"/>
        <end position="159"/>
    </location>
</feature>
<dbReference type="InterPro" id="IPR043519">
    <property type="entry name" value="NT_sf"/>
</dbReference>
<organism evidence="2 3">
    <name type="scientific">Oleiphilus messinensis</name>
    <dbReference type="NCBI Taxonomy" id="141451"/>
    <lineage>
        <taxon>Bacteria</taxon>
        <taxon>Pseudomonadati</taxon>
        <taxon>Pseudomonadota</taxon>
        <taxon>Gammaproteobacteria</taxon>
        <taxon>Oceanospirillales</taxon>
        <taxon>Oleiphilaceae</taxon>
        <taxon>Oleiphilus</taxon>
    </lineage>
</organism>
<dbReference type="OrthoDB" id="8223306at2"/>
<dbReference type="Pfam" id="PF18765">
    <property type="entry name" value="Polbeta"/>
    <property type="match status" value="1"/>
</dbReference>
<evidence type="ECO:0000259" key="1">
    <source>
        <dbReference type="Pfam" id="PF18765"/>
    </source>
</evidence>
<dbReference type="CDD" id="cd00090">
    <property type="entry name" value="HTH_ARSR"/>
    <property type="match status" value="1"/>
</dbReference>
<reference evidence="2 3" key="1">
    <citation type="submission" date="2017-05" db="EMBL/GenBank/DDBJ databases">
        <title>Genomic insights into alkan degradation activity of Oleiphilus messinensis.</title>
        <authorList>
            <person name="Kozyavkin S.A."/>
            <person name="Slesarev A.I."/>
            <person name="Golyshin P.N."/>
            <person name="Korzhenkov A."/>
            <person name="Golyshina O.N."/>
            <person name="Toshchakov S.V."/>
        </authorList>
    </citation>
    <scope>NUCLEOTIDE SEQUENCE [LARGE SCALE GENOMIC DNA]</scope>
    <source>
        <strain evidence="2 3">ME102</strain>
    </source>
</reference>
<accession>A0A1Y0IDL4</accession>
<dbReference type="SUPFAM" id="SSF46785">
    <property type="entry name" value="Winged helix' DNA-binding domain"/>
    <property type="match status" value="1"/>
</dbReference>
<name>A0A1Y0IDL4_9GAMM</name>
<gene>
    <name evidence="2" type="ORF">OLMES_4617</name>
</gene>
<keyword evidence="3" id="KW-1185">Reference proteome</keyword>
<dbReference type="Proteomes" id="UP000196027">
    <property type="component" value="Chromosome"/>
</dbReference>
<evidence type="ECO:0000313" key="3">
    <source>
        <dbReference type="Proteomes" id="UP000196027"/>
    </source>
</evidence>
<dbReference type="Gene3D" id="3.30.460.10">
    <property type="entry name" value="Beta Polymerase, domain 2"/>
    <property type="match status" value="1"/>
</dbReference>
<dbReference type="InterPro" id="IPR041633">
    <property type="entry name" value="Polbeta"/>
</dbReference>
<dbReference type="InterPro" id="IPR036390">
    <property type="entry name" value="WH_DNA-bd_sf"/>
</dbReference>
<sequence>MAAENSKLADALFTRTQQKVLGLLFGQPQQSFFLNEVVRRAGVGKGAVSRELARLTDAGIVTLTRQGNQSHYQANPACPIFAELKGLVGKTVGVASVVQQALATLLPGLALAFIYGSLAKGEEHAGSDVDVMLVGDDLSYSEIMELLEPAEAQLQRSVNPTIYSPEEFNKRLADQQNFLSKVMAEPRIDLK</sequence>
<evidence type="ECO:0000313" key="2">
    <source>
        <dbReference type="EMBL" id="ARU58612.1"/>
    </source>
</evidence>
<dbReference type="GO" id="GO:0006355">
    <property type="term" value="P:regulation of DNA-templated transcription"/>
    <property type="evidence" value="ECO:0007669"/>
    <property type="project" value="UniProtKB-ARBA"/>
</dbReference>
<dbReference type="InterPro" id="IPR011991">
    <property type="entry name" value="ArsR-like_HTH"/>
</dbReference>
<dbReference type="KEGG" id="ome:OLMES_4617"/>
<dbReference type="EMBL" id="CP021425">
    <property type="protein sequence ID" value="ARU58612.1"/>
    <property type="molecule type" value="Genomic_DNA"/>
</dbReference>
<dbReference type="InterPro" id="IPR036388">
    <property type="entry name" value="WH-like_DNA-bd_sf"/>
</dbReference>
<protein>
    <submittedName>
        <fullName evidence="2">Transcriptional regulator</fullName>
    </submittedName>
</protein>